<reference evidence="1 2" key="1">
    <citation type="journal article" date="2021" name="Elife">
        <title>Chloroplast acquisition without the gene transfer in kleptoplastic sea slugs, Plakobranchus ocellatus.</title>
        <authorList>
            <person name="Maeda T."/>
            <person name="Takahashi S."/>
            <person name="Yoshida T."/>
            <person name="Shimamura S."/>
            <person name="Takaki Y."/>
            <person name="Nagai Y."/>
            <person name="Toyoda A."/>
            <person name="Suzuki Y."/>
            <person name="Arimoto A."/>
            <person name="Ishii H."/>
            <person name="Satoh N."/>
            <person name="Nishiyama T."/>
            <person name="Hasebe M."/>
            <person name="Maruyama T."/>
            <person name="Minagawa J."/>
            <person name="Obokata J."/>
            <person name="Shigenobu S."/>
        </authorList>
    </citation>
    <scope>NUCLEOTIDE SEQUENCE [LARGE SCALE GENOMIC DNA]</scope>
</reference>
<name>A0AAV4JPB4_9GAST</name>
<evidence type="ECO:0000313" key="1">
    <source>
        <dbReference type="EMBL" id="GFS24145.1"/>
    </source>
</evidence>
<protein>
    <submittedName>
        <fullName evidence="1">Uncharacterized protein</fullName>
    </submittedName>
</protein>
<comment type="caution">
    <text evidence="1">The sequence shown here is derived from an EMBL/GenBank/DDBJ whole genome shotgun (WGS) entry which is preliminary data.</text>
</comment>
<evidence type="ECO:0000313" key="2">
    <source>
        <dbReference type="Proteomes" id="UP000762676"/>
    </source>
</evidence>
<sequence>MRTCQKSLLARSLWRTDSAATRENLLSSSLHHILDGGSMLHKASWPRGITYKQIAEMNVNYVQTQYASSTVVFDAYALRPTTKDSAHAGRGLRSSSDVEISPGAFLGETKDLFLSNNNKKRNFIKILSTKLSQVNNIVFHAKSDVETLIVQQTLLSGMSRDTVLVREDTDLRVLLLYNVIKKHEKLFSRCVSRSDFGHSQDKSHFRE</sequence>
<organism evidence="1 2">
    <name type="scientific">Elysia marginata</name>
    <dbReference type="NCBI Taxonomy" id="1093978"/>
    <lineage>
        <taxon>Eukaryota</taxon>
        <taxon>Metazoa</taxon>
        <taxon>Spiralia</taxon>
        <taxon>Lophotrochozoa</taxon>
        <taxon>Mollusca</taxon>
        <taxon>Gastropoda</taxon>
        <taxon>Heterobranchia</taxon>
        <taxon>Euthyneura</taxon>
        <taxon>Panpulmonata</taxon>
        <taxon>Sacoglossa</taxon>
        <taxon>Placobranchoidea</taxon>
        <taxon>Plakobranchidae</taxon>
        <taxon>Elysia</taxon>
    </lineage>
</organism>
<proteinExistence type="predicted"/>
<accession>A0AAV4JPB4</accession>
<dbReference type="Proteomes" id="UP000762676">
    <property type="component" value="Unassembled WGS sequence"/>
</dbReference>
<gene>
    <name evidence="1" type="ORF">ElyMa_001656400</name>
</gene>
<keyword evidence="2" id="KW-1185">Reference proteome</keyword>
<dbReference type="EMBL" id="BMAT01003370">
    <property type="protein sequence ID" value="GFS24145.1"/>
    <property type="molecule type" value="Genomic_DNA"/>
</dbReference>
<dbReference type="AlphaFoldDB" id="A0AAV4JPB4"/>